<keyword evidence="4" id="KW-1185">Reference proteome</keyword>
<gene>
    <name evidence="3" type="ORF">TGAM01_v208133</name>
</gene>
<dbReference type="Pfam" id="PF12937">
    <property type="entry name" value="F-box-like"/>
    <property type="match status" value="1"/>
</dbReference>
<dbReference type="GeneID" id="29989510"/>
<dbReference type="CDD" id="cd09917">
    <property type="entry name" value="F-box_SF"/>
    <property type="match status" value="1"/>
</dbReference>
<dbReference type="RefSeq" id="XP_024404968.1">
    <property type="nucleotide sequence ID" value="XM_024550261.1"/>
</dbReference>
<feature type="domain" description="F-box" evidence="2">
    <location>
        <begin position="104"/>
        <end position="158"/>
    </location>
</feature>
<dbReference type="STRING" id="398673.A0A2P4ZF15"/>
<feature type="region of interest" description="Disordered" evidence="1">
    <location>
        <begin position="622"/>
        <end position="647"/>
    </location>
</feature>
<feature type="compositionally biased region" description="Basic and acidic residues" evidence="1">
    <location>
        <begin position="59"/>
        <end position="68"/>
    </location>
</feature>
<reference evidence="3 4" key="1">
    <citation type="journal article" date="2016" name="Genome Announc.">
        <title>Draft Whole-Genome Sequence of Trichoderma gamsii T6085, a Promising Biocontrol Agent of Fusarium Head Blight on Wheat.</title>
        <authorList>
            <person name="Baroncelli R."/>
            <person name="Zapparata A."/>
            <person name="Piaggeschi G."/>
            <person name="Sarrocco S."/>
            <person name="Vannacci G."/>
        </authorList>
    </citation>
    <scope>NUCLEOTIDE SEQUENCE [LARGE SCALE GENOMIC DNA]</scope>
    <source>
        <strain evidence="3 4">T6085</strain>
    </source>
</reference>
<feature type="region of interest" description="Disordered" evidence="1">
    <location>
        <begin position="16"/>
        <end position="70"/>
    </location>
</feature>
<proteinExistence type="predicted"/>
<evidence type="ECO:0000259" key="2">
    <source>
        <dbReference type="PROSITE" id="PS50181"/>
    </source>
</evidence>
<name>A0A2P4ZF15_9HYPO</name>
<protein>
    <recommendedName>
        <fullName evidence="2">F-box domain-containing protein</fullName>
    </recommendedName>
</protein>
<sequence>MYPNAHIKILKRSVNLVPADDSIPSPPRSPSPPPQPPPLPLTLAQRMRQSQSQSQMPTDRPKRRDYGPRRRRESLDALLDGLSSWDLLHIRSRFIDGSVRLDGFAGLSELPPEVFAYIIPHLDLQDVLSCYLVSKDWREAWMQGAVASALCSRFFPGLLELYHNDVPDRNQLFRATAQQYMRKLYVKRSFIAWDVGWSSDIFTNAEDPPASRQLGNLREVNFGFGPLTVHYSSGKLAWQPDNCHVIVDDLYTRERSRFSFGMDFISGRPLQLQAVTDSLVVLATSLPQHQSRHRTTTDNGQTITVFHLQFRQSRNVVLPGKFAHCYAQGDTVAFVTRQGHVIMWGWSDTAYELNVDHEQHFFEREGWESDLGGIPGIVFHPTDTDVVYAAWLHSALQPDPLIHIVVVIKFERGKPVKRFESSISHPEYHRDPTTRYSCPAMRLTLTAQKMDNYGGYALGIVQLVLDRGNAPWADKQAKPYTDWLCVTFNVLTETFLHIKYESRRRPNPAQARHFDLCAWEDQLVISWFDEYLVSQGYSHGLEWLQPVPIGDGPSRCAHTSKVSKSIIRQQVEVEDYMSDHGFGRRIFMDKDFFIATTGQGFMLISFNESMDLPGLATRDENGKVARCKNPPPATEGEDIEPPRMSASWDTRKVTSLVRIALDKFPENQLDQPGW</sequence>
<feature type="compositionally biased region" description="Pro residues" evidence="1">
    <location>
        <begin position="24"/>
        <end position="40"/>
    </location>
</feature>
<dbReference type="InterPro" id="IPR001810">
    <property type="entry name" value="F-box_dom"/>
</dbReference>
<dbReference type="Gene3D" id="1.20.1280.50">
    <property type="match status" value="1"/>
</dbReference>
<dbReference type="InterPro" id="IPR036047">
    <property type="entry name" value="F-box-like_dom_sf"/>
</dbReference>
<dbReference type="AlphaFoldDB" id="A0A2P4ZF15"/>
<dbReference type="SUPFAM" id="SSF81383">
    <property type="entry name" value="F-box domain"/>
    <property type="match status" value="1"/>
</dbReference>
<dbReference type="EMBL" id="JPDN02000033">
    <property type="protein sequence ID" value="PON22878.1"/>
    <property type="molecule type" value="Genomic_DNA"/>
</dbReference>
<evidence type="ECO:0000313" key="4">
    <source>
        <dbReference type="Proteomes" id="UP000054821"/>
    </source>
</evidence>
<evidence type="ECO:0000256" key="1">
    <source>
        <dbReference type="SAM" id="MobiDB-lite"/>
    </source>
</evidence>
<accession>A0A2P4ZF15</accession>
<feature type="compositionally biased region" description="Low complexity" evidence="1">
    <location>
        <begin position="45"/>
        <end position="56"/>
    </location>
</feature>
<dbReference type="Proteomes" id="UP000054821">
    <property type="component" value="Unassembled WGS sequence"/>
</dbReference>
<comment type="caution">
    <text evidence="3">The sequence shown here is derived from an EMBL/GenBank/DDBJ whole genome shotgun (WGS) entry which is preliminary data.</text>
</comment>
<dbReference type="PROSITE" id="PS50181">
    <property type="entry name" value="FBOX"/>
    <property type="match status" value="1"/>
</dbReference>
<evidence type="ECO:0000313" key="3">
    <source>
        <dbReference type="EMBL" id="PON22878.1"/>
    </source>
</evidence>
<organism evidence="3 4">
    <name type="scientific">Trichoderma gamsii</name>
    <dbReference type="NCBI Taxonomy" id="398673"/>
    <lineage>
        <taxon>Eukaryota</taxon>
        <taxon>Fungi</taxon>
        <taxon>Dikarya</taxon>
        <taxon>Ascomycota</taxon>
        <taxon>Pezizomycotina</taxon>
        <taxon>Sordariomycetes</taxon>
        <taxon>Hypocreomycetidae</taxon>
        <taxon>Hypocreales</taxon>
        <taxon>Hypocreaceae</taxon>
        <taxon>Trichoderma</taxon>
    </lineage>
</organism>